<protein>
    <submittedName>
        <fullName evidence="6">FAD-dependent oxidoreductase</fullName>
    </submittedName>
</protein>
<evidence type="ECO:0000256" key="4">
    <source>
        <dbReference type="ARBA" id="ARBA00023002"/>
    </source>
</evidence>
<dbReference type="Gene3D" id="3.50.50.60">
    <property type="entry name" value="FAD/NAD(P)-binding domain"/>
    <property type="match status" value="1"/>
</dbReference>
<dbReference type="PANTHER" id="PTHR43400">
    <property type="entry name" value="FUMARATE REDUCTASE"/>
    <property type="match status" value="1"/>
</dbReference>
<keyword evidence="4" id="KW-0560">Oxidoreductase</keyword>
<evidence type="ECO:0000313" key="6">
    <source>
        <dbReference type="EMBL" id="MDT0575342.1"/>
    </source>
</evidence>
<dbReference type="InterPro" id="IPR050315">
    <property type="entry name" value="FAD-oxidoreductase_2"/>
</dbReference>
<gene>
    <name evidence="6" type="ORF">RM533_03995</name>
</gene>
<dbReference type="RefSeq" id="WP_311339911.1">
    <property type="nucleotide sequence ID" value="NZ_JAVRHS010000002.1"/>
</dbReference>
<accession>A0ABU2ZIW1</accession>
<dbReference type="SUPFAM" id="SSF56425">
    <property type="entry name" value="Succinate dehydrogenase/fumarate reductase flavoprotein, catalytic domain"/>
    <property type="match status" value="1"/>
</dbReference>
<sequence>MKASLHHPLQAADVIQWDHHCDVAVVGFGAAGACAALEAARAGASVTLFEMAGGSGGASALSGGEIYIGGGSDAQTAAGFSDSAEALETYLQMAGGPDADADKCALYARNSLDHYQWLKDQGVPYKGTYVPGKVIEPTTDDTLIWSGSELAWPFREQAAPAPRGHVIQHEGWGGGRKLVDILEARTVEAGVDVQCNARVTALIMDGRAVAGLVVRQDGQERCIRATRGVILCTGGFCMNEDMLRRYAPHAAKLNDPIGVNDNGSGIEMGMAAGGDAIHLDEFFSTCPWIMPDSLAQGVFVNVAGNRFIGEDAYHGRVSRTMLDQPGGHVYLLVDNATFAQPLDIARIEIAAVGESWEEVEAELGMEPETLSATMRVYNRNAAQGRDPLFHRGPEFMTPLVEAPFAALKLDFSTSYFSFFTLGGLNTAPTGEVLDRGGIPVPGLYAAGRASCGLPRWGHGYSSGMSLADCTFFGRQAGLSAARNEPADAVSNRSIDVVSAE</sequence>
<comment type="caution">
    <text evidence="6">The sequence shown here is derived from an EMBL/GenBank/DDBJ whole genome shotgun (WGS) entry which is preliminary data.</text>
</comment>
<dbReference type="SUPFAM" id="SSF51905">
    <property type="entry name" value="FAD/NAD(P)-binding domain"/>
    <property type="match status" value="1"/>
</dbReference>
<keyword evidence="3" id="KW-0274">FAD</keyword>
<dbReference type="PANTHER" id="PTHR43400:SF10">
    <property type="entry name" value="3-OXOSTEROID 1-DEHYDROGENASE"/>
    <property type="match status" value="1"/>
</dbReference>
<feature type="domain" description="FAD-dependent oxidoreductase 2 FAD-binding" evidence="5">
    <location>
        <begin position="22"/>
        <end position="452"/>
    </location>
</feature>
<dbReference type="NCBIfam" id="NF005510">
    <property type="entry name" value="PRK07121.1-3"/>
    <property type="match status" value="1"/>
</dbReference>
<keyword evidence="2" id="KW-0285">Flavoprotein</keyword>
<organism evidence="6 7">
    <name type="scientific">Croceicoccus esteveae</name>
    <dbReference type="NCBI Taxonomy" id="3075597"/>
    <lineage>
        <taxon>Bacteria</taxon>
        <taxon>Pseudomonadati</taxon>
        <taxon>Pseudomonadota</taxon>
        <taxon>Alphaproteobacteria</taxon>
        <taxon>Sphingomonadales</taxon>
        <taxon>Erythrobacteraceae</taxon>
        <taxon>Croceicoccus</taxon>
    </lineage>
</organism>
<dbReference type="EMBL" id="JAVRHS010000002">
    <property type="protein sequence ID" value="MDT0575342.1"/>
    <property type="molecule type" value="Genomic_DNA"/>
</dbReference>
<dbReference type="InterPro" id="IPR003953">
    <property type="entry name" value="FAD-dep_OxRdtase_2_FAD-bd"/>
</dbReference>
<keyword evidence="7" id="KW-1185">Reference proteome</keyword>
<dbReference type="InterPro" id="IPR036188">
    <property type="entry name" value="FAD/NAD-bd_sf"/>
</dbReference>
<dbReference type="Proteomes" id="UP001259803">
    <property type="component" value="Unassembled WGS sequence"/>
</dbReference>
<proteinExistence type="predicted"/>
<dbReference type="InterPro" id="IPR027477">
    <property type="entry name" value="Succ_DH/fumarate_Rdtase_cat_sf"/>
</dbReference>
<name>A0ABU2ZIW1_9SPHN</name>
<dbReference type="Gene3D" id="3.90.700.10">
    <property type="entry name" value="Succinate dehydrogenase/fumarate reductase flavoprotein, catalytic domain"/>
    <property type="match status" value="1"/>
</dbReference>
<comment type="cofactor">
    <cofactor evidence="1">
        <name>FAD</name>
        <dbReference type="ChEBI" id="CHEBI:57692"/>
    </cofactor>
</comment>
<evidence type="ECO:0000256" key="1">
    <source>
        <dbReference type="ARBA" id="ARBA00001974"/>
    </source>
</evidence>
<evidence type="ECO:0000259" key="5">
    <source>
        <dbReference type="Pfam" id="PF00890"/>
    </source>
</evidence>
<evidence type="ECO:0000256" key="3">
    <source>
        <dbReference type="ARBA" id="ARBA00022827"/>
    </source>
</evidence>
<dbReference type="Pfam" id="PF00890">
    <property type="entry name" value="FAD_binding_2"/>
    <property type="match status" value="1"/>
</dbReference>
<evidence type="ECO:0000313" key="7">
    <source>
        <dbReference type="Proteomes" id="UP001259803"/>
    </source>
</evidence>
<dbReference type="PROSITE" id="PS51257">
    <property type="entry name" value="PROKAR_LIPOPROTEIN"/>
    <property type="match status" value="1"/>
</dbReference>
<evidence type="ECO:0000256" key="2">
    <source>
        <dbReference type="ARBA" id="ARBA00022630"/>
    </source>
</evidence>
<reference evidence="6 7" key="1">
    <citation type="submission" date="2023-09" db="EMBL/GenBank/DDBJ databases">
        <authorList>
            <person name="Rey-Velasco X."/>
        </authorList>
    </citation>
    <scope>NUCLEOTIDE SEQUENCE [LARGE SCALE GENOMIC DNA]</scope>
    <source>
        <strain evidence="6 7">F390</strain>
    </source>
</reference>